<evidence type="ECO:0000256" key="1">
    <source>
        <dbReference type="SAM" id="MobiDB-lite"/>
    </source>
</evidence>
<organism evidence="2 3">
    <name type="scientific">Cohnella soli</name>
    <dbReference type="NCBI Taxonomy" id="425005"/>
    <lineage>
        <taxon>Bacteria</taxon>
        <taxon>Bacillati</taxon>
        <taxon>Bacillota</taxon>
        <taxon>Bacilli</taxon>
        <taxon>Bacillales</taxon>
        <taxon>Paenibacillaceae</taxon>
        <taxon>Cohnella</taxon>
    </lineage>
</organism>
<proteinExistence type="predicted"/>
<feature type="compositionally biased region" description="Low complexity" evidence="1">
    <location>
        <begin position="1"/>
        <end position="10"/>
    </location>
</feature>
<feature type="region of interest" description="Disordered" evidence="1">
    <location>
        <begin position="1"/>
        <end position="27"/>
    </location>
</feature>
<dbReference type="EMBL" id="JBHSMI010000011">
    <property type="protein sequence ID" value="MFC5402297.1"/>
    <property type="molecule type" value="Genomic_DNA"/>
</dbReference>
<evidence type="ECO:0000313" key="3">
    <source>
        <dbReference type="Proteomes" id="UP001596113"/>
    </source>
</evidence>
<accession>A0ABW0HQZ6</accession>
<dbReference type="Proteomes" id="UP001596113">
    <property type="component" value="Unassembled WGS sequence"/>
</dbReference>
<dbReference type="RefSeq" id="WP_378130619.1">
    <property type="nucleotide sequence ID" value="NZ_JBHSMI010000011.1"/>
</dbReference>
<comment type="caution">
    <text evidence="2">The sequence shown here is derived from an EMBL/GenBank/DDBJ whole genome shotgun (WGS) entry which is preliminary data.</text>
</comment>
<reference evidence="3" key="1">
    <citation type="journal article" date="2019" name="Int. J. Syst. Evol. Microbiol.">
        <title>The Global Catalogue of Microorganisms (GCM) 10K type strain sequencing project: providing services to taxonomists for standard genome sequencing and annotation.</title>
        <authorList>
            <consortium name="The Broad Institute Genomics Platform"/>
            <consortium name="The Broad Institute Genome Sequencing Center for Infectious Disease"/>
            <person name="Wu L."/>
            <person name="Ma J."/>
        </authorList>
    </citation>
    <scope>NUCLEOTIDE SEQUENCE [LARGE SCALE GENOMIC DNA]</scope>
    <source>
        <strain evidence="3">CGMCC 1.18575</strain>
    </source>
</reference>
<sequence length="66" mass="6919">MSAPAAVIRIRSSDRSARSQVSCRDRRRCAGSADLQQLLVQGGSRAPGETSAPAAGDPDPIKRSII</sequence>
<keyword evidence="3" id="KW-1185">Reference proteome</keyword>
<protein>
    <submittedName>
        <fullName evidence="2">Uncharacterized protein</fullName>
    </submittedName>
</protein>
<feature type="region of interest" description="Disordered" evidence="1">
    <location>
        <begin position="41"/>
        <end position="66"/>
    </location>
</feature>
<gene>
    <name evidence="2" type="ORF">ACFPOF_06070</name>
</gene>
<evidence type="ECO:0000313" key="2">
    <source>
        <dbReference type="EMBL" id="MFC5402297.1"/>
    </source>
</evidence>
<name>A0ABW0HQZ6_9BACL</name>